<sequence>MTNNISRLLIKAGLIAVAVVVPTVTSFAYAATYAYVNQSGEVSTVNADNGMTAIAIAPNIATHSGVILLNSQADNEIVGDGVSGI</sequence>
<evidence type="ECO:0000313" key="3">
    <source>
        <dbReference type="Proteomes" id="UP000177043"/>
    </source>
</evidence>
<proteinExistence type="predicted"/>
<dbReference type="EMBL" id="MHTJ01000005">
    <property type="protein sequence ID" value="OHA58096.1"/>
    <property type="molecule type" value="Genomic_DNA"/>
</dbReference>
<keyword evidence="1" id="KW-0812">Transmembrane</keyword>
<comment type="caution">
    <text evidence="2">The sequence shown here is derived from an EMBL/GenBank/DDBJ whole genome shotgun (WGS) entry which is preliminary data.</text>
</comment>
<accession>A0A1G2QBZ8</accession>
<evidence type="ECO:0000256" key="1">
    <source>
        <dbReference type="SAM" id="Phobius"/>
    </source>
</evidence>
<dbReference type="AlphaFoldDB" id="A0A1G2QBZ8"/>
<gene>
    <name evidence="2" type="ORF">A2571_03590</name>
</gene>
<name>A0A1G2QBZ8_9BACT</name>
<dbReference type="STRING" id="1802438.A2571_03590"/>
<organism evidence="2 3">
    <name type="scientific">Candidatus Vogelbacteria bacterium RIFOXYD1_FULL_44_32</name>
    <dbReference type="NCBI Taxonomy" id="1802438"/>
    <lineage>
        <taxon>Bacteria</taxon>
        <taxon>Candidatus Vogeliibacteriota</taxon>
    </lineage>
</organism>
<keyword evidence="1" id="KW-0472">Membrane</keyword>
<protein>
    <submittedName>
        <fullName evidence="2">Uncharacterized protein</fullName>
    </submittedName>
</protein>
<evidence type="ECO:0000313" key="2">
    <source>
        <dbReference type="EMBL" id="OHA58096.1"/>
    </source>
</evidence>
<dbReference type="Proteomes" id="UP000177043">
    <property type="component" value="Unassembled WGS sequence"/>
</dbReference>
<feature type="transmembrane region" description="Helical" evidence="1">
    <location>
        <begin position="12"/>
        <end position="36"/>
    </location>
</feature>
<reference evidence="2 3" key="1">
    <citation type="journal article" date="2016" name="Nat. Commun.">
        <title>Thousands of microbial genomes shed light on interconnected biogeochemical processes in an aquifer system.</title>
        <authorList>
            <person name="Anantharaman K."/>
            <person name="Brown C.T."/>
            <person name="Hug L.A."/>
            <person name="Sharon I."/>
            <person name="Castelle C.J."/>
            <person name="Probst A.J."/>
            <person name="Thomas B.C."/>
            <person name="Singh A."/>
            <person name="Wilkins M.J."/>
            <person name="Karaoz U."/>
            <person name="Brodie E.L."/>
            <person name="Williams K.H."/>
            <person name="Hubbard S.S."/>
            <person name="Banfield J.F."/>
        </authorList>
    </citation>
    <scope>NUCLEOTIDE SEQUENCE [LARGE SCALE GENOMIC DNA]</scope>
</reference>
<keyword evidence="1" id="KW-1133">Transmembrane helix</keyword>